<dbReference type="EMBL" id="GU474854">
    <property type="protein sequence ID" value="ADI17116.1"/>
    <property type="molecule type" value="Genomic_DNA"/>
</dbReference>
<name>E0XRS5_9GAMM</name>
<accession>E0XRS5</accession>
<proteinExistence type="predicted"/>
<keyword evidence="1" id="KW-0732">Signal</keyword>
<feature type="signal peptide" evidence="1">
    <location>
        <begin position="1"/>
        <end position="19"/>
    </location>
</feature>
<protein>
    <submittedName>
        <fullName evidence="2">Uncharacterized protein</fullName>
    </submittedName>
</protein>
<dbReference type="AlphaFoldDB" id="E0XRS5"/>
<evidence type="ECO:0000313" key="2">
    <source>
        <dbReference type="EMBL" id="ADI17116.1"/>
    </source>
</evidence>
<feature type="chain" id="PRO_5003143133" evidence="1">
    <location>
        <begin position="20"/>
        <end position="196"/>
    </location>
</feature>
<evidence type="ECO:0000256" key="1">
    <source>
        <dbReference type="SAM" id="SignalP"/>
    </source>
</evidence>
<reference evidence="2" key="1">
    <citation type="journal article" date="2011" name="Environ. Microbiol.">
        <title>Time-series analyses of Monterey Bay coastal microbial picoplankton using a 'genome proxy' microarray.</title>
        <authorList>
            <person name="Rich V.I."/>
            <person name="Pham V.D."/>
            <person name="Eppley J."/>
            <person name="Shi Y."/>
            <person name="DeLong E.F."/>
        </authorList>
    </citation>
    <scope>NUCLEOTIDE SEQUENCE</scope>
</reference>
<sequence>MRYLLILILLNSFTLLSHTKDSSHASPEWQIEAYGSAAPDFIGNYATIIGGNGEVLHEGSNGWTCSAANARPFPKMGWSSAHEAMPFCLDENAMKFMNGKQDEMTADGWAWMLHGDVGEDNSKPGVLNKKDSAPGQWIESGPHMMLMPMDSDSIKNMSSDFTTGAPYVMMPNTPIAHLMIPLPGYYIYQPESNPKN</sequence>
<organism evidence="2">
    <name type="scientific">uncultured gamma proteobacterium HF0070_03O15</name>
    <dbReference type="NCBI Taxonomy" id="710982"/>
    <lineage>
        <taxon>Bacteria</taxon>
        <taxon>Pseudomonadati</taxon>
        <taxon>Pseudomonadota</taxon>
        <taxon>Gammaproteobacteria</taxon>
        <taxon>environmental samples</taxon>
    </lineage>
</organism>